<evidence type="ECO:0000313" key="3">
    <source>
        <dbReference type="Proteomes" id="UP000178602"/>
    </source>
</evidence>
<sequence length="639" mass="69715">MKLGRILFPVCFIFCLSTALGAAEVAFPYGRFSLKLPPLENPYPGFGGYFTTISLGQKTALWNPASLAKLKLSEFSWDTFIGAGHSSGTKTSRVDEPSGSIDWSGDPASTARINYGIYFREEAAIPANAPTEAVDINSRVDSQTSGSGLNFSAAQRVNDWLVVGFSTRNPIDADADIGGIFPATGKIFADLHGFRSDDLLVKSDGVLQYTFHSGGVITTMETTSPVWIGFLSQEVSVPVQNLIELRNNLKIDAPFVGTIAASHQKFHAGLNYIPISASGSINNDVRAVVPESATDQYLYVPNFDPNDPNAGGNWMVDPDLYGTSAGYSKKQITLPSGELVANAKYRGFYQGNTSRFDLGMMYDVNEWITVGLMLENLTGSKVTLQGSGLSAYYSYRQVNTAEAETLFQPGSSSNWSPISNNWFTSYEAGATKLMLEEEKTISLPKRLRYGVAFKRPFLIALDWEQNHSPITLKLSDNPQDVVISDLNFLHLGIESQLFSMPVIIRSGLTWLFKPSVSGLTADQQKGVNDAFSMLGGLPVKFDLGTTFNMWDYKVDGNCGISALSLINAMQFDSTSLNLGKTVFAGLAVARDPWTIAYQAEFDPLSTAAAYGVKTKDAGERKFEMSDVRLVQTIGLTYRF</sequence>
<name>A0A1F4T5Y6_UNCSA</name>
<gene>
    <name evidence="2" type="ORF">A3K49_03040</name>
</gene>
<dbReference type="Proteomes" id="UP000178602">
    <property type="component" value="Unassembled WGS sequence"/>
</dbReference>
<protein>
    <recommendedName>
        <fullName evidence="4">DUF5723 domain-containing protein</fullName>
    </recommendedName>
</protein>
<evidence type="ECO:0008006" key="4">
    <source>
        <dbReference type="Google" id="ProtNLM"/>
    </source>
</evidence>
<reference evidence="2 3" key="1">
    <citation type="journal article" date="2016" name="Nat. Commun.">
        <title>Thousands of microbial genomes shed light on interconnected biogeochemical processes in an aquifer system.</title>
        <authorList>
            <person name="Anantharaman K."/>
            <person name="Brown C.T."/>
            <person name="Hug L.A."/>
            <person name="Sharon I."/>
            <person name="Castelle C.J."/>
            <person name="Probst A.J."/>
            <person name="Thomas B.C."/>
            <person name="Singh A."/>
            <person name="Wilkins M.J."/>
            <person name="Karaoz U."/>
            <person name="Brodie E.L."/>
            <person name="Williams K.H."/>
            <person name="Hubbard S.S."/>
            <person name="Banfield J.F."/>
        </authorList>
    </citation>
    <scope>NUCLEOTIDE SEQUENCE [LARGE SCALE GENOMIC DNA]</scope>
</reference>
<feature type="chain" id="PRO_5009514479" description="DUF5723 domain-containing protein" evidence="1">
    <location>
        <begin position="23"/>
        <end position="639"/>
    </location>
</feature>
<keyword evidence="1" id="KW-0732">Signal</keyword>
<feature type="signal peptide" evidence="1">
    <location>
        <begin position="1"/>
        <end position="22"/>
    </location>
</feature>
<evidence type="ECO:0000313" key="2">
    <source>
        <dbReference type="EMBL" id="OGC27960.1"/>
    </source>
</evidence>
<organism evidence="2 3">
    <name type="scientific">candidate division WOR-1 bacterium RIFOXYC12_FULL_54_18</name>
    <dbReference type="NCBI Taxonomy" id="1802584"/>
    <lineage>
        <taxon>Bacteria</taxon>
        <taxon>Bacillati</taxon>
        <taxon>Saganbacteria</taxon>
    </lineage>
</organism>
<proteinExistence type="predicted"/>
<comment type="caution">
    <text evidence="2">The sequence shown here is derived from an EMBL/GenBank/DDBJ whole genome shotgun (WGS) entry which is preliminary data.</text>
</comment>
<accession>A0A1F4T5Y6</accession>
<dbReference type="EMBL" id="MEUG01000001">
    <property type="protein sequence ID" value="OGC27960.1"/>
    <property type="molecule type" value="Genomic_DNA"/>
</dbReference>
<evidence type="ECO:0000256" key="1">
    <source>
        <dbReference type="SAM" id="SignalP"/>
    </source>
</evidence>
<dbReference type="AlphaFoldDB" id="A0A1F4T5Y6"/>